<organism evidence="12 13">
    <name type="scientific">Glarea lozoyensis (strain ATCC 74030 / MF5533)</name>
    <dbReference type="NCBI Taxonomy" id="1104152"/>
    <lineage>
        <taxon>Eukaryota</taxon>
        <taxon>Fungi</taxon>
        <taxon>Dikarya</taxon>
        <taxon>Ascomycota</taxon>
        <taxon>Pezizomycotina</taxon>
        <taxon>Leotiomycetes</taxon>
        <taxon>Helotiales</taxon>
        <taxon>Helotiaceae</taxon>
        <taxon>Glarea</taxon>
    </lineage>
</organism>
<evidence type="ECO:0000256" key="8">
    <source>
        <dbReference type="SAM" id="Phobius"/>
    </source>
</evidence>
<name>H0EYY5_GLAL7</name>
<comment type="subcellular location">
    <subcellularLocation>
        <location evidence="1">Cell membrane</location>
        <topology evidence="1">Multi-pass membrane protein</topology>
    </subcellularLocation>
</comment>
<dbReference type="GO" id="GO:0005337">
    <property type="term" value="F:nucleoside transmembrane transporter activity"/>
    <property type="evidence" value="ECO:0007669"/>
    <property type="project" value="InterPro"/>
</dbReference>
<evidence type="ECO:0000256" key="2">
    <source>
        <dbReference type="ARBA" id="ARBA00009033"/>
    </source>
</evidence>
<evidence type="ECO:0000256" key="7">
    <source>
        <dbReference type="SAM" id="MobiDB-lite"/>
    </source>
</evidence>
<proteinExistence type="inferred from homology"/>
<dbReference type="OrthoDB" id="6075923at2759"/>
<feature type="domain" description="Concentrative nucleoside transporter C-terminal" evidence="10">
    <location>
        <begin position="462"/>
        <end position="662"/>
    </location>
</feature>
<dbReference type="Proteomes" id="UP000005446">
    <property type="component" value="Unassembled WGS sequence"/>
</dbReference>
<feature type="transmembrane region" description="Helical" evidence="8">
    <location>
        <begin position="400"/>
        <end position="422"/>
    </location>
</feature>
<comment type="similarity">
    <text evidence="2">Belongs to the concentrative nucleoside transporter (CNT) (TC 2.A.41) family.</text>
</comment>
<dbReference type="InParanoid" id="H0EYY5"/>
<dbReference type="InterPro" id="IPR002668">
    <property type="entry name" value="CNT_N_dom"/>
</dbReference>
<keyword evidence="4 8" id="KW-0812">Transmembrane</keyword>
<dbReference type="GO" id="GO:0015293">
    <property type="term" value="F:symporter activity"/>
    <property type="evidence" value="ECO:0007669"/>
    <property type="project" value="TreeGrafter"/>
</dbReference>
<feature type="transmembrane region" description="Helical" evidence="8">
    <location>
        <begin position="252"/>
        <end position="270"/>
    </location>
</feature>
<evidence type="ECO:0000256" key="4">
    <source>
        <dbReference type="ARBA" id="ARBA00022692"/>
    </source>
</evidence>
<dbReference type="PANTHER" id="PTHR10590:SF4">
    <property type="entry name" value="SOLUTE CARRIER FAMILY 28 MEMBER 3"/>
    <property type="match status" value="1"/>
</dbReference>
<feature type="compositionally biased region" description="Basic and acidic residues" evidence="7">
    <location>
        <begin position="124"/>
        <end position="144"/>
    </location>
</feature>
<feature type="transmembrane region" description="Helical" evidence="8">
    <location>
        <begin position="543"/>
        <end position="562"/>
    </location>
</feature>
<feature type="transmembrane region" description="Helical" evidence="8">
    <location>
        <begin position="361"/>
        <end position="388"/>
    </location>
</feature>
<dbReference type="HOGENOM" id="CLU_016813_1_1_1"/>
<evidence type="ECO:0000259" key="9">
    <source>
        <dbReference type="Pfam" id="PF01773"/>
    </source>
</evidence>
<evidence type="ECO:0000259" key="10">
    <source>
        <dbReference type="Pfam" id="PF07662"/>
    </source>
</evidence>
<dbReference type="InterPro" id="IPR011642">
    <property type="entry name" value="Gate_dom"/>
</dbReference>
<dbReference type="InterPro" id="IPR011657">
    <property type="entry name" value="CNT_C_dom"/>
</dbReference>
<feature type="transmembrane region" description="Helical" evidence="8">
    <location>
        <begin position="442"/>
        <end position="470"/>
    </location>
</feature>
<dbReference type="Pfam" id="PF01773">
    <property type="entry name" value="Nucleos_tra2_N"/>
    <property type="match status" value="1"/>
</dbReference>
<dbReference type="AlphaFoldDB" id="H0EYY5"/>
<evidence type="ECO:0000313" key="13">
    <source>
        <dbReference type="Proteomes" id="UP000005446"/>
    </source>
</evidence>
<dbReference type="Pfam" id="PF07670">
    <property type="entry name" value="Gate"/>
    <property type="match status" value="1"/>
</dbReference>
<feature type="transmembrane region" description="Helical" evidence="8">
    <location>
        <begin position="175"/>
        <end position="195"/>
    </location>
</feature>
<dbReference type="InterPro" id="IPR008276">
    <property type="entry name" value="C_nuclsd_transpt"/>
</dbReference>
<keyword evidence="6 8" id="KW-0472">Membrane</keyword>
<feature type="transmembrane region" description="Helical" evidence="8">
    <location>
        <begin position="305"/>
        <end position="325"/>
    </location>
</feature>
<dbReference type="EMBL" id="AGUE01000263">
    <property type="protein sequence ID" value="EHK96253.1"/>
    <property type="molecule type" value="Genomic_DNA"/>
</dbReference>
<keyword evidence="13" id="KW-1185">Reference proteome</keyword>
<gene>
    <name evidence="12" type="ORF">M7I_8047</name>
</gene>
<accession>H0EYY5</accession>
<feature type="domain" description="Nucleoside transporter/FeoB GTPase Gate" evidence="11">
    <location>
        <begin position="368"/>
        <end position="460"/>
    </location>
</feature>
<feature type="region of interest" description="Disordered" evidence="7">
    <location>
        <begin position="98"/>
        <end position="156"/>
    </location>
</feature>
<evidence type="ECO:0000259" key="11">
    <source>
        <dbReference type="Pfam" id="PF07670"/>
    </source>
</evidence>
<evidence type="ECO:0000256" key="5">
    <source>
        <dbReference type="ARBA" id="ARBA00022989"/>
    </source>
</evidence>
<feature type="transmembrane region" description="Helical" evidence="8">
    <location>
        <begin position="332"/>
        <end position="349"/>
    </location>
</feature>
<evidence type="ECO:0000256" key="6">
    <source>
        <dbReference type="ARBA" id="ARBA00023136"/>
    </source>
</evidence>
<keyword evidence="3" id="KW-1003">Cell membrane</keyword>
<dbReference type="PANTHER" id="PTHR10590">
    <property type="entry name" value="SODIUM/NUCLEOSIDE COTRANSPORTER"/>
    <property type="match status" value="1"/>
</dbReference>
<dbReference type="Pfam" id="PF07662">
    <property type="entry name" value="Nucleos_tra2_C"/>
    <property type="match status" value="1"/>
</dbReference>
<feature type="domain" description="Concentrative nucleoside transporter N-terminal" evidence="9">
    <location>
        <begin position="286"/>
        <end position="357"/>
    </location>
</feature>
<feature type="transmembrane region" description="Helical" evidence="8">
    <location>
        <begin position="516"/>
        <end position="537"/>
    </location>
</feature>
<dbReference type="GO" id="GO:0005886">
    <property type="term" value="C:plasma membrane"/>
    <property type="evidence" value="ECO:0007669"/>
    <property type="project" value="UniProtKB-SubCell"/>
</dbReference>
<evidence type="ECO:0000256" key="1">
    <source>
        <dbReference type="ARBA" id="ARBA00004651"/>
    </source>
</evidence>
<feature type="transmembrane region" description="Helical" evidence="8">
    <location>
        <begin position="282"/>
        <end position="299"/>
    </location>
</feature>
<feature type="transmembrane region" description="Helical" evidence="8">
    <location>
        <begin position="51"/>
        <end position="72"/>
    </location>
</feature>
<feature type="transmembrane region" description="Helical" evidence="8">
    <location>
        <begin position="642"/>
        <end position="665"/>
    </location>
</feature>
<protein>
    <submittedName>
        <fullName evidence="12">Putative Solute carrier family 28 member 3</fullName>
    </submittedName>
</protein>
<keyword evidence="5 8" id="KW-1133">Transmembrane helix</keyword>
<sequence>MAANVVRGSPPASLDCIAVRESWPRFKAQKRFCDSLRLDGRFAKNEPASEVTLQFTFCVFVGSVYSLITSFLQRRAIELVNSTIGLIAVEMSTTQQTSAHGIEPSPVAPPPTYVDQKGNSDYSVDVKDVKDTSSSDRGDEEKVNDMGMKSSISADGEAEEEKTSKFGRFYRKYRIFVHLAIWLVITGWFIAAMILPTRKKEGWLKPFLVYLAITVRVVTLHVSTKYVTKPIAFVFVNAVKKPVDMIPDKLKLPLGAAGTVAVIILGTFVTEETADNTRSNRAISCFGLLVFIFCFWVTSRNRSLVKWKTVIVGMLAQFILALFVLRTKAGYDIFNFIAYIASTTLGYAANGTTFLTSADVVATHMFLVGVIPPIIFFVAFVQLLYYWGLLQWFIKKFATLFFYTMGVSGAEAVVAAASPFVGQGESAMLIKPFIPHLTDAEIHQIMTSGFATIAGSVFPLALVSSCVMSIPASLAISKLRWPETEESLTAGHITIPKDEEERAANSLHAFANGGWLGIKIAGMIVAGLLCILALLGYLTIHHLTIQLILGYIFYPIAFLLGVDRKGDDILKVAQLIGIKVVANEFVAFDNLANHAEWANLTARSRLIATYAVCGFGNISSVGIQIGVLSQLAPGRGGRIAKVALSALISGVISTLTSASIAGMLIHDTAGFLGKTT</sequence>
<reference evidence="12 13" key="1">
    <citation type="journal article" date="2012" name="Eukaryot. Cell">
        <title>Genome sequence of the fungus Glarea lozoyensis: the first genome sequence of a species from the Helotiaceae family.</title>
        <authorList>
            <person name="Youssar L."/>
            <person name="Gruening B.A."/>
            <person name="Erxleben A."/>
            <person name="Guenther S."/>
            <person name="Huettel W."/>
        </authorList>
    </citation>
    <scope>NUCLEOTIDE SEQUENCE [LARGE SCALE GENOMIC DNA]</scope>
    <source>
        <strain evidence="13">ATCC 74030 / MF5533</strain>
    </source>
</reference>
<comment type="caution">
    <text evidence="12">The sequence shown here is derived from an EMBL/GenBank/DDBJ whole genome shotgun (WGS) entry which is preliminary data.</text>
</comment>
<evidence type="ECO:0000256" key="3">
    <source>
        <dbReference type="ARBA" id="ARBA00022475"/>
    </source>
</evidence>
<evidence type="ECO:0000313" key="12">
    <source>
        <dbReference type="EMBL" id="EHK96253.1"/>
    </source>
</evidence>